<dbReference type="PIRSF" id="PIRSF004553">
    <property type="entry name" value="CHP00095"/>
    <property type="match status" value="1"/>
</dbReference>
<comment type="caution">
    <text evidence="3">The sequence shown here is derived from an EMBL/GenBank/DDBJ whole genome shotgun (WGS) entry which is preliminary data.</text>
</comment>
<dbReference type="OrthoDB" id="9803017at2"/>
<keyword evidence="1 3" id="KW-0489">Methyltransferase</keyword>
<dbReference type="Gene3D" id="3.40.50.150">
    <property type="entry name" value="Vaccinia Virus protein VP39"/>
    <property type="match status" value="1"/>
</dbReference>
<proteinExistence type="predicted"/>
<dbReference type="InterPro" id="IPR004398">
    <property type="entry name" value="RNA_MeTrfase_RsmD"/>
</dbReference>
<gene>
    <name evidence="3" type="primary">rsmD</name>
    <name evidence="3" type="ORF">CQA66_01075</name>
</gene>
<keyword evidence="2 3" id="KW-0808">Transferase</keyword>
<dbReference type="SUPFAM" id="SSF53335">
    <property type="entry name" value="S-adenosyl-L-methionine-dependent methyltransferases"/>
    <property type="match status" value="1"/>
</dbReference>
<reference evidence="3 4" key="1">
    <citation type="submission" date="2018-04" db="EMBL/GenBank/DDBJ databases">
        <title>Novel Campyloabacter and Helicobacter Species and Strains.</title>
        <authorList>
            <person name="Mannion A.J."/>
            <person name="Shen Z."/>
            <person name="Fox J.G."/>
        </authorList>
    </citation>
    <scope>NUCLEOTIDE SEQUENCE [LARGE SCALE GENOMIC DNA]</scope>
    <source>
        <strain evidence="3 4">MIT 97-5075</strain>
    </source>
</reference>
<evidence type="ECO:0000313" key="3">
    <source>
        <dbReference type="EMBL" id="RDU73806.1"/>
    </source>
</evidence>
<protein>
    <submittedName>
        <fullName evidence="3">16S rRNA (Guanine(966)-N(2))-methyltransferase RsmD</fullName>
    </submittedName>
</protein>
<dbReference type="Pfam" id="PF03602">
    <property type="entry name" value="Cons_hypoth95"/>
    <property type="match status" value="1"/>
</dbReference>
<dbReference type="NCBIfam" id="TIGR00095">
    <property type="entry name" value="16S rRNA (guanine(966)-N(2))-methyltransferase RsmD"/>
    <property type="match status" value="1"/>
</dbReference>
<dbReference type="RefSeq" id="WP_104762640.1">
    <property type="nucleotide sequence ID" value="NZ_FZPM01000005.1"/>
</dbReference>
<dbReference type="GO" id="GO:0008168">
    <property type="term" value="F:methyltransferase activity"/>
    <property type="evidence" value="ECO:0007669"/>
    <property type="project" value="UniProtKB-KW"/>
</dbReference>
<evidence type="ECO:0000256" key="1">
    <source>
        <dbReference type="ARBA" id="ARBA00022603"/>
    </source>
</evidence>
<keyword evidence="4" id="KW-1185">Reference proteome</keyword>
<dbReference type="AlphaFoldDB" id="A0A3D8J9M3"/>
<dbReference type="Proteomes" id="UP000256424">
    <property type="component" value="Unassembled WGS sequence"/>
</dbReference>
<evidence type="ECO:0000313" key="4">
    <source>
        <dbReference type="Proteomes" id="UP000256424"/>
    </source>
</evidence>
<dbReference type="EMBL" id="NXLW01000001">
    <property type="protein sequence ID" value="RDU73806.1"/>
    <property type="molecule type" value="Genomic_DNA"/>
</dbReference>
<dbReference type="PANTHER" id="PTHR43542:SF1">
    <property type="entry name" value="METHYLTRANSFERASE"/>
    <property type="match status" value="1"/>
</dbReference>
<dbReference type="InterPro" id="IPR029063">
    <property type="entry name" value="SAM-dependent_MTases_sf"/>
</dbReference>
<dbReference type="PANTHER" id="PTHR43542">
    <property type="entry name" value="METHYLTRANSFERASE"/>
    <property type="match status" value="1"/>
</dbReference>
<dbReference type="GO" id="GO:0031167">
    <property type="term" value="P:rRNA methylation"/>
    <property type="evidence" value="ECO:0007669"/>
    <property type="project" value="InterPro"/>
</dbReference>
<organism evidence="3 4">
    <name type="scientific">Helicobacter aurati</name>
    <dbReference type="NCBI Taxonomy" id="137778"/>
    <lineage>
        <taxon>Bacteria</taxon>
        <taxon>Pseudomonadati</taxon>
        <taxon>Campylobacterota</taxon>
        <taxon>Epsilonproteobacteria</taxon>
        <taxon>Campylobacterales</taxon>
        <taxon>Helicobacteraceae</taxon>
        <taxon>Helicobacter</taxon>
    </lineage>
</organism>
<sequence length="237" mass="27155">MSFTTTSTQKKKQIQSSFAIVGGRYKGVKLSLHSNATTRPTKALVKKSFFDSTQGIIPLCLFVECFAGSGQMGFEAISRGANKALFFEKDKKAYSNLQKNLQIFQDKCKKTSAFYEDKYIYNDYTEQQIESHCADFFESPHILEDSKKSAQQIIMYLDPPFPNHLPNEECNTSISTSQDIYRKIQDFIQTFSSSLLQKIHLIIIESMTSYPLYKQIGDFHLTKMSKFGKTTLAYFQH</sequence>
<name>A0A3D8J9M3_9HELI</name>
<evidence type="ECO:0000256" key="2">
    <source>
        <dbReference type="ARBA" id="ARBA00022679"/>
    </source>
</evidence>
<accession>A0A3D8J9M3</accession>